<dbReference type="SMART" id="SM00530">
    <property type="entry name" value="HTH_XRE"/>
    <property type="match status" value="1"/>
</dbReference>
<dbReference type="EMBL" id="MKIP01000050">
    <property type="protein sequence ID" value="OLP59630.1"/>
    <property type="molecule type" value="Genomic_DNA"/>
</dbReference>
<sequence length="140" mass="15703">MVGKKNLSGVKEANPVDVHVGNQIRIRRMLMKITQSDLGAQVGVTFQQIQKYELGKNRVSASRLQTMASILGVPVAYFFTGLRDRSEPQFDKQCEDDVARGRLTAEAIQFNEAYLRIRSHELRTKIVALVVALAVKDQSE</sequence>
<reference evidence="2 3" key="1">
    <citation type="submission" date="2016-09" db="EMBL/GenBank/DDBJ databases">
        <title>Rhizobium sp. nov., a novel species isolated from the rice rhizosphere.</title>
        <authorList>
            <person name="Zhao J."/>
            <person name="Zhang X."/>
        </authorList>
    </citation>
    <scope>NUCLEOTIDE SEQUENCE [LARGE SCALE GENOMIC DNA]</scope>
    <source>
        <strain evidence="2 3">1.7048</strain>
    </source>
</reference>
<dbReference type="Pfam" id="PF01381">
    <property type="entry name" value="HTH_3"/>
    <property type="match status" value="1"/>
</dbReference>
<dbReference type="CDD" id="cd00093">
    <property type="entry name" value="HTH_XRE"/>
    <property type="match status" value="1"/>
</dbReference>
<organism evidence="2 3">
    <name type="scientific">Xaviernesmea oryzae</name>
    <dbReference type="NCBI Taxonomy" id="464029"/>
    <lineage>
        <taxon>Bacteria</taxon>
        <taxon>Pseudomonadati</taxon>
        <taxon>Pseudomonadota</taxon>
        <taxon>Alphaproteobacteria</taxon>
        <taxon>Hyphomicrobiales</taxon>
        <taxon>Rhizobiaceae</taxon>
        <taxon>Rhizobium/Agrobacterium group</taxon>
        <taxon>Xaviernesmea</taxon>
    </lineage>
</organism>
<dbReference type="InterPro" id="IPR010982">
    <property type="entry name" value="Lambda_DNA-bd_dom_sf"/>
</dbReference>
<dbReference type="PROSITE" id="PS50943">
    <property type="entry name" value="HTH_CROC1"/>
    <property type="match status" value="1"/>
</dbReference>
<dbReference type="Gene3D" id="1.10.260.40">
    <property type="entry name" value="lambda repressor-like DNA-binding domains"/>
    <property type="match status" value="1"/>
</dbReference>
<dbReference type="InterPro" id="IPR001387">
    <property type="entry name" value="Cro/C1-type_HTH"/>
</dbReference>
<evidence type="ECO:0000313" key="2">
    <source>
        <dbReference type="EMBL" id="OLP59630.1"/>
    </source>
</evidence>
<dbReference type="AlphaFoldDB" id="A0A1Q9AVY5"/>
<keyword evidence="3" id="KW-1185">Reference proteome</keyword>
<dbReference type="OrthoDB" id="9797172at2"/>
<comment type="caution">
    <text evidence="2">The sequence shown here is derived from an EMBL/GenBank/DDBJ whole genome shotgun (WGS) entry which is preliminary data.</text>
</comment>
<accession>A0A1Q9AVY5</accession>
<gene>
    <name evidence="2" type="ORF">BJF93_11160</name>
</gene>
<dbReference type="Proteomes" id="UP000186364">
    <property type="component" value="Unassembled WGS sequence"/>
</dbReference>
<dbReference type="RefSeq" id="WP_075628033.1">
    <property type="nucleotide sequence ID" value="NZ_FOAM01000024.1"/>
</dbReference>
<dbReference type="SUPFAM" id="SSF47413">
    <property type="entry name" value="lambda repressor-like DNA-binding domains"/>
    <property type="match status" value="1"/>
</dbReference>
<evidence type="ECO:0000259" key="1">
    <source>
        <dbReference type="PROSITE" id="PS50943"/>
    </source>
</evidence>
<evidence type="ECO:0000313" key="3">
    <source>
        <dbReference type="Proteomes" id="UP000186364"/>
    </source>
</evidence>
<name>A0A1Q9AVY5_9HYPH</name>
<dbReference type="GO" id="GO:0003677">
    <property type="term" value="F:DNA binding"/>
    <property type="evidence" value="ECO:0007669"/>
    <property type="project" value="InterPro"/>
</dbReference>
<proteinExistence type="predicted"/>
<feature type="domain" description="HTH cro/C1-type" evidence="1">
    <location>
        <begin position="24"/>
        <end position="78"/>
    </location>
</feature>
<protein>
    <recommendedName>
        <fullName evidence="1">HTH cro/C1-type domain-containing protein</fullName>
    </recommendedName>
</protein>